<keyword evidence="5" id="KW-0472">Membrane</keyword>
<dbReference type="PANTHER" id="PTHR31744">
    <property type="entry name" value="PROTEIN CUP-SHAPED COTYLEDON 2-RELATED"/>
    <property type="match status" value="1"/>
</dbReference>
<evidence type="ECO:0000256" key="5">
    <source>
        <dbReference type="SAM" id="Phobius"/>
    </source>
</evidence>
<organism evidence="7 8">
    <name type="scientific">Ceratopteris richardii</name>
    <name type="common">Triangle waterfern</name>
    <dbReference type="NCBI Taxonomy" id="49495"/>
    <lineage>
        <taxon>Eukaryota</taxon>
        <taxon>Viridiplantae</taxon>
        <taxon>Streptophyta</taxon>
        <taxon>Embryophyta</taxon>
        <taxon>Tracheophyta</taxon>
        <taxon>Polypodiopsida</taxon>
        <taxon>Polypodiidae</taxon>
        <taxon>Polypodiales</taxon>
        <taxon>Pteridineae</taxon>
        <taxon>Pteridaceae</taxon>
        <taxon>Parkerioideae</taxon>
        <taxon>Ceratopteris</taxon>
    </lineage>
</organism>
<reference evidence="7" key="1">
    <citation type="submission" date="2021-08" db="EMBL/GenBank/DDBJ databases">
        <title>WGS assembly of Ceratopteris richardii.</title>
        <authorList>
            <person name="Marchant D.B."/>
            <person name="Chen G."/>
            <person name="Jenkins J."/>
            <person name="Shu S."/>
            <person name="Leebens-Mack J."/>
            <person name="Grimwood J."/>
            <person name="Schmutz J."/>
            <person name="Soltis P."/>
            <person name="Soltis D."/>
            <person name="Chen Z.-H."/>
        </authorList>
    </citation>
    <scope>NUCLEOTIDE SEQUENCE</scope>
    <source>
        <strain evidence="7">Whitten #5841</strain>
        <tissue evidence="7">Leaf</tissue>
    </source>
</reference>
<name>A0A8T2QBY5_CERRI</name>
<evidence type="ECO:0000256" key="3">
    <source>
        <dbReference type="ARBA" id="ARBA00023242"/>
    </source>
</evidence>
<keyword evidence="1" id="KW-0805">Transcription regulation</keyword>
<comment type="caution">
    <text evidence="7">The sequence shown here is derived from an EMBL/GenBank/DDBJ whole genome shotgun (WGS) entry which is preliminary data.</text>
</comment>
<dbReference type="AlphaFoldDB" id="A0A8T2QBY5"/>
<dbReference type="InterPro" id="IPR003441">
    <property type="entry name" value="NAC-dom"/>
</dbReference>
<dbReference type="GO" id="GO:0003677">
    <property type="term" value="F:DNA binding"/>
    <property type="evidence" value="ECO:0007669"/>
    <property type="project" value="InterPro"/>
</dbReference>
<dbReference type="GO" id="GO:0006355">
    <property type="term" value="P:regulation of DNA-templated transcription"/>
    <property type="evidence" value="ECO:0007669"/>
    <property type="project" value="InterPro"/>
</dbReference>
<feature type="domain" description="NAC" evidence="6">
    <location>
        <begin position="6"/>
        <end position="154"/>
    </location>
</feature>
<evidence type="ECO:0000256" key="1">
    <source>
        <dbReference type="ARBA" id="ARBA00023015"/>
    </source>
</evidence>
<evidence type="ECO:0000313" key="7">
    <source>
        <dbReference type="EMBL" id="KAH7281140.1"/>
    </source>
</evidence>
<accession>A0A8T2QBY5</accession>
<dbReference type="EMBL" id="CM035441">
    <property type="protein sequence ID" value="KAH7281140.1"/>
    <property type="molecule type" value="Genomic_DNA"/>
</dbReference>
<gene>
    <name evidence="7" type="ORF">KP509_36G032300</name>
</gene>
<dbReference type="OrthoDB" id="1964986at2759"/>
<dbReference type="Proteomes" id="UP000825935">
    <property type="component" value="Chromosome 36"/>
</dbReference>
<keyword evidence="2" id="KW-0804">Transcription</keyword>
<dbReference type="PANTHER" id="PTHR31744:SF210">
    <property type="entry name" value="NAC DOMAIN-CONTAINING PROTEIN 86-LIKE"/>
    <property type="match status" value="1"/>
</dbReference>
<feature type="transmembrane region" description="Helical" evidence="5">
    <location>
        <begin position="619"/>
        <end position="638"/>
    </location>
</feature>
<keyword evidence="3" id="KW-0539">Nucleus</keyword>
<evidence type="ECO:0000313" key="8">
    <source>
        <dbReference type="Proteomes" id="UP000825935"/>
    </source>
</evidence>
<keyword evidence="8" id="KW-1185">Reference proteome</keyword>
<protein>
    <recommendedName>
        <fullName evidence="6">NAC domain-containing protein</fullName>
    </recommendedName>
</protein>
<dbReference type="Gene3D" id="2.170.150.80">
    <property type="entry name" value="NAC domain"/>
    <property type="match status" value="1"/>
</dbReference>
<evidence type="ECO:0000256" key="2">
    <source>
        <dbReference type="ARBA" id="ARBA00023163"/>
    </source>
</evidence>
<feature type="region of interest" description="Disordered" evidence="4">
    <location>
        <begin position="432"/>
        <end position="460"/>
    </location>
</feature>
<evidence type="ECO:0000256" key="4">
    <source>
        <dbReference type="SAM" id="MobiDB-lite"/>
    </source>
</evidence>
<dbReference type="Pfam" id="PF02365">
    <property type="entry name" value="NAM"/>
    <property type="match status" value="1"/>
</dbReference>
<sequence>MASFRMPPGFRFHPTDEELLVHYLKKKVAGKIEDSGIIGEVDIYKFEPSDLPELAILNSRDAEWFFFNAQDKKYLHRSRVNRTTESGYWKATGKDRRISVGSCHGLKKTLIYYLGRAPHGERTDWIMHEYRLDDEVEKIMNSPKSFVLCRIRRKSGVGPRNGEEYGAPVLEEEEEEIELKSPQIASLSPSACAESILDSQVQDMSNMASIVAEDVGRQAEEEFGSFLQSFLAVDGKRLDQEQDVVHDLLKVLDGQGDIMFAEPADIAVPTLPDTNVSSTDDFSGVFHEPVNGSLIVEDMLQLFNGQFEVQPEQASTIQDCPHLSSSLHSDDEQCGGFLEIADLDESLHEPSSLELMHYERLLSELSSVIETSASSSSGQDMLQSQEALQNRGWPHLDGSDMVNELEVSLDSFEGLTVLGRNYSRLQTGCNEAEPSGYAADSDKQELSLSQSYSGTLGQPEGRLQDLEHYARDANANSPSISLSPQVHSEVGDDGPLCKSSLVHVLPSDNSSSTSHPPASTSPYSFVRVISLLLGKASALPASAAELPVDLKRLQEWKPRSEAYTNLVAPAICGPVGSKEKCDAPKERMGSTNVRELWSRQSIFTLNVGPERPSRSCTDGFSIFLFWIATSALILLYTFRGFCRSTRVAIL</sequence>
<proteinExistence type="predicted"/>
<evidence type="ECO:0000259" key="6">
    <source>
        <dbReference type="PROSITE" id="PS51005"/>
    </source>
</evidence>
<dbReference type="SUPFAM" id="SSF101941">
    <property type="entry name" value="NAC domain"/>
    <property type="match status" value="1"/>
</dbReference>
<feature type="compositionally biased region" description="Polar residues" evidence="4">
    <location>
        <begin position="446"/>
        <end position="456"/>
    </location>
</feature>
<dbReference type="PROSITE" id="PS51005">
    <property type="entry name" value="NAC"/>
    <property type="match status" value="1"/>
</dbReference>
<keyword evidence="5" id="KW-1133">Transmembrane helix</keyword>
<keyword evidence="5" id="KW-0812">Transmembrane</keyword>
<dbReference type="InterPro" id="IPR036093">
    <property type="entry name" value="NAC_dom_sf"/>
</dbReference>